<dbReference type="GO" id="GO:0008233">
    <property type="term" value="F:peptidase activity"/>
    <property type="evidence" value="ECO:0007669"/>
    <property type="project" value="TreeGrafter"/>
</dbReference>
<keyword evidence="3" id="KW-1185">Reference proteome</keyword>
<dbReference type="InterPro" id="IPR052794">
    <property type="entry name" value="Mito_Ser_Protease_LACTB"/>
</dbReference>
<accession>A0A183AZP5</accession>
<dbReference type="Proteomes" id="UP000272942">
    <property type="component" value="Unassembled WGS sequence"/>
</dbReference>
<dbReference type="GO" id="GO:0005739">
    <property type="term" value="C:mitochondrion"/>
    <property type="evidence" value="ECO:0007669"/>
    <property type="project" value="TreeGrafter"/>
</dbReference>
<dbReference type="Pfam" id="PF00144">
    <property type="entry name" value="Beta-lactamase"/>
    <property type="match status" value="1"/>
</dbReference>
<dbReference type="PANTHER" id="PTHR46520:SF1">
    <property type="entry name" value="SERINE BETA-LACTAMASE-LIKE PROTEIN LACTB, MITOCHONDRIAL"/>
    <property type="match status" value="1"/>
</dbReference>
<gene>
    <name evidence="2" type="ORF">ECPE_LOCUS12430</name>
</gene>
<dbReference type="AlphaFoldDB" id="A0A183AZP5"/>
<dbReference type="EMBL" id="UZAN01052837">
    <property type="protein sequence ID" value="VDP89702.1"/>
    <property type="molecule type" value="Genomic_DNA"/>
</dbReference>
<dbReference type="Gene3D" id="3.40.710.10">
    <property type="entry name" value="DD-peptidase/beta-lactamase superfamily"/>
    <property type="match status" value="1"/>
</dbReference>
<dbReference type="SUPFAM" id="SSF56601">
    <property type="entry name" value="beta-lactamase/transpeptidase-like"/>
    <property type="match status" value="1"/>
</dbReference>
<protein>
    <submittedName>
        <fullName evidence="4">Beta-lactamase domain-containing protein</fullName>
    </submittedName>
</protein>
<dbReference type="OrthoDB" id="5946976at2759"/>
<dbReference type="InterPro" id="IPR001466">
    <property type="entry name" value="Beta-lactam-related"/>
</dbReference>
<evidence type="ECO:0000313" key="4">
    <source>
        <dbReference type="WBParaSite" id="ECPE_0001246601-mRNA-1"/>
    </source>
</evidence>
<reference evidence="4" key="1">
    <citation type="submission" date="2016-06" db="UniProtKB">
        <authorList>
            <consortium name="WormBaseParasite"/>
        </authorList>
    </citation>
    <scope>IDENTIFICATION</scope>
</reference>
<organism evidence="4">
    <name type="scientific">Echinostoma caproni</name>
    <dbReference type="NCBI Taxonomy" id="27848"/>
    <lineage>
        <taxon>Eukaryota</taxon>
        <taxon>Metazoa</taxon>
        <taxon>Spiralia</taxon>
        <taxon>Lophotrochozoa</taxon>
        <taxon>Platyhelminthes</taxon>
        <taxon>Trematoda</taxon>
        <taxon>Digenea</taxon>
        <taxon>Plagiorchiida</taxon>
        <taxon>Echinostomata</taxon>
        <taxon>Echinostomatoidea</taxon>
        <taxon>Echinostomatidae</taxon>
        <taxon>Echinostoma</taxon>
    </lineage>
</organism>
<dbReference type="GO" id="GO:0019216">
    <property type="term" value="P:regulation of lipid metabolic process"/>
    <property type="evidence" value="ECO:0007669"/>
    <property type="project" value="TreeGrafter"/>
</dbReference>
<evidence type="ECO:0000259" key="1">
    <source>
        <dbReference type="Pfam" id="PF00144"/>
    </source>
</evidence>
<name>A0A183AZP5_9TREM</name>
<evidence type="ECO:0000313" key="2">
    <source>
        <dbReference type="EMBL" id="VDP89702.1"/>
    </source>
</evidence>
<dbReference type="WBParaSite" id="ECPE_0001246601-mRNA-1">
    <property type="protein sequence ID" value="ECPE_0001246601-mRNA-1"/>
    <property type="gene ID" value="ECPE_0001246601"/>
</dbReference>
<feature type="domain" description="Beta-lactamase-related" evidence="1">
    <location>
        <begin position="21"/>
        <end position="106"/>
    </location>
</feature>
<dbReference type="GO" id="GO:0006508">
    <property type="term" value="P:proteolysis"/>
    <property type="evidence" value="ECO:0007669"/>
    <property type="project" value="TreeGrafter"/>
</dbReference>
<reference evidence="2 3" key="2">
    <citation type="submission" date="2018-11" db="EMBL/GenBank/DDBJ databases">
        <authorList>
            <consortium name="Pathogen Informatics"/>
        </authorList>
    </citation>
    <scope>NUCLEOTIDE SEQUENCE [LARGE SCALE GENOMIC DNA]</scope>
    <source>
        <strain evidence="2 3">Egypt</strain>
    </source>
</reference>
<evidence type="ECO:0000313" key="3">
    <source>
        <dbReference type="Proteomes" id="UP000272942"/>
    </source>
</evidence>
<dbReference type="PANTHER" id="PTHR46520">
    <property type="entry name" value="SERINE BETA-LACTAMASE-LIKE PROTEIN LACTB, MITOCHONDRIAL"/>
    <property type="match status" value="1"/>
</dbReference>
<sequence>MNGLVLDNNRLLISVILSITQSGFGFADVEQLVRVRDNTVFRIASISKSFTSLLVGRLFDQHKLAEDDDVRIYVPEFPQKMIDGKYAKIPIRSLLNHTSGIRSYHKAAEGKGQSVS</sequence>
<dbReference type="InterPro" id="IPR012338">
    <property type="entry name" value="Beta-lactam/transpept-like"/>
</dbReference>
<proteinExistence type="predicted"/>